<organism evidence="2">
    <name type="scientific">uncultured Gemmatimonadaceae bacterium</name>
    <dbReference type="NCBI Taxonomy" id="246130"/>
    <lineage>
        <taxon>Bacteria</taxon>
        <taxon>Pseudomonadati</taxon>
        <taxon>Gemmatimonadota</taxon>
        <taxon>Gemmatimonadia</taxon>
        <taxon>Gemmatimonadales</taxon>
        <taxon>Gemmatimonadaceae</taxon>
        <taxon>environmental samples</taxon>
    </lineage>
</organism>
<feature type="region of interest" description="Disordered" evidence="1">
    <location>
        <begin position="1"/>
        <end position="123"/>
    </location>
</feature>
<feature type="non-terminal residue" evidence="2">
    <location>
        <position position="387"/>
    </location>
</feature>
<dbReference type="EMBL" id="CADCTX010000172">
    <property type="protein sequence ID" value="CAA9304869.1"/>
    <property type="molecule type" value="Genomic_DNA"/>
</dbReference>
<feature type="compositionally biased region" description="Basic and acidic residues" evidence="1">
    <location>
        <begin position="186"/>
        <end position="204"/>
    </location>
</feature>
<feature type="compositionally biased region" description="Basic and acidic residues" evidence="1">
    <location>
        <begin position="76"/>
        <end position="93"/>
    </location>
</feature>
<feature type="compositionally biased region" description="Low complexity" evidence="1">
    <location>
        <begin position="94"/>
        <end position="104"/>
    </location>
</feature>
<feature type="compositionally biased region" description="Basic and acidic residues" evidence="1">
    <location>
        <begin position="1"/>
        <end position="30"/>
    </location>
</feature>
<evidence type="ECO:0000313" key="2">
    <source>
        <dbReference type="EMBL" id="CAA9304869.1"/>
    </source>
</evidence>
<feature type="compositionally biased region" description="Basic residues" evidence="1">
    <location>
        <begin position="300"/>
        <end position="321"/>
    </location>
</feature>
<evidence type="ECO:0000256" key="1">
    <source>
        <dbReference type="SAM" id="MobiDB-lite"/>
    </source>
</evidence>
<keyword evidence="2" id="KW-0560">Oxidoreductase</keyword>
<feature type="region of interest" description="Disordered" evidence="1">
    <location>
        <begin position="244"/>
        <end position="387"/>
    </location>
</feature>
<dbReference type="EC" id="1.3.8.1" evidence="2"/>
<feature type="compositionally biased region" description="Basic and acidic residues" evidence="1">
    <location>
        <begin position="329"/>
        <end position="346"/>
    </location>
</feature>
<proteinExistence type="predicted"/>
<protein>
    <submittedName>
        <fullName evidence="2">Acyl-CoA dehydrogenase, short-chain specific</fullName>
        <ecNumber evidence="2">1.3.8.1</ecNumber>
    </submittedName>
</protein>
<feature type="compositionally biased region" description="Basic residues" evidence="1">
    <location>
        <begin position="244"/>
        <end position="275"/>
    </location>
</feature>
<sequence length="387" mass="42845">APRHSVRPDRRAARDPAHRPRVRAGGDRAPRRAVGRGRVLRADAAAQVRGARVSRDAPPRGVRRARARHAVVPRGARGDRRGGRVGRRDDERAQLAAHADAAAPRQRRAEGALPEADGARRAAGRVRAVGARLGLRRRVAAHAGGARRRPLGAQRHQGVGDQRQHRRRDPRHGAHRRRRRAPRLQGDLRLHRDARPPRLRRGEEGGQDGAARLPHGAALVQRPAGAGREPGGRGRAGAHLRARLARPRPARHRRAVRRHRARRARRGGALRRRAPPVRQGDPRLPGHSVQAGRHGDAHRRLARAALRHRGRQGPRRARHAVQLHGQAHGQRDRDVRRRRGRADPRRLRLHQGLPRGALPARRQGHRDLRGHLGDPAGGDRAGAVRGL</sequence>
<feature type="region of interest" description="Disordered" evidence="1">
    <location>
        <begin position="141"/>
        <end position="214"/>
    </location>
</feature>
<dbReference type="GO" id="GO:0016937">
    <property type="term" value="F:short-chain fatty acyl-CoA dehydrogenase activity"/>
    <property type="evidence" value="ECO:0007669"/>
    <property type="project" value="UniProtKB-EC"/>
</dbReference>
<gene>
    <name evidence="2" type="ORF">AVDCRST_MAG40-604</name>
</gene>
<accession>A0A6J4KFU5</accession>
<feature type="non-terminal residue" evidence="2">
    <location>
        <position position="1"/>
    </location>
</feature>
<reference evidence="2" key="1">
    <citation type="submission" date="2020-02" db="EMBL/GenBank/DDBJ databases">
        <authorList>
            <person name="Meier V. D."/>
        </authorList>
    </citation>
    <scope>NUCLEOTIDE SEQUENCE</scope>
    <source>
        <strain evidence="2">AVDCRST_MAG40</strain>
    </source>
</reference>
<feature type="compositionally biased region" description="Basic residues" evidence="1">
    <location>
        <begin position="164"/>
        <end position="182"/>
    </location>
</feature>
<dbReference type="AlphaFoldDB" id="A0A6J4KFU5"/>
<name>A0A6J4KFU5_9BACT</name>
<feature type="compositionally biased region" description="Basic residues" evidence="1">
    <location>
        <begin position="61"/>
        <end position="71"/>
    </location>
</feature>
<feature type="compositionally biased region" description="Basic residues" evidence="1">
    <location>
        <begin position="141"/>
        <end position="150"/>
    </location>
</feature>